<name>A0AAE3QVA3_9BACT</name>
<feature type="compositionally biased region" description="Polar residues" evidence="1">
    <location>
        <begin position="84"/>
        <end position="94"/>
    </location>
</feature>
<feature type="region of interest" description="Disordered" evidence="1">
    <location>
        <begin position="72"/>
        <end position="100"/>
    </location>
</feature>
<comment type="caution">
    <text evidence="2">The sequence shown here is derived from an EMBL/GenBank/DDBJ whole genome shotgun (WGS) entry which is preliminary data.</text>
</comment>
<protein>
    <recommendedName>
        <fullName evidence="4">Type II secretion system protein GspC N-terminal domain-containing protein</fullName>
    </recommendedName>
</protein>
<accession>A0AAE3QVA3</accession>
<sequence>MKNKPLTFFLLLAVASVWGIIFYRVFASLSEEPVTSSFEEKPQHPSVYPIEDSYQLLGNYRDPFLGNNAEKVQDEAGSIRKPQPTLTHYSSTSADRAGGSVSEKEMAARTQLAQLSYMGIIQNAASGQKVCLVSFQGKERILREGETLEGIVLKKATPDSILVSIQNIKLYLKKQ</sequence>
<dbReference type="AlphaFoldDB" id="A0AAE3QVA3"/>
<evidence type="ECO:0008006" key="4">
    <source>
        <dbReference type="Google" id="ProtNLM"/>
    </source>
</evidence>
<gene>
    <name evidence="2" type="ORF">QNI16_36810</name>
</gene>
<reference evidence="2" key="1">
    <citation type="submission" date="2023-05" db="EMBL/GenBank/DDBJ databases">
        <authorList>
            <person name="Zhang X."/>
        </authorList>
    </citation>
    <scope>NUCLEOTIDE SEQUENCE</scope>
    <source>
        <strain evidence="2">YF14B1</strain>
    </source>
</reference>
<dbReference type="RefSeq" id="WP_313989461.1">
    <property type="nucleotide sequence ID" value="NZ_JASJOS010000027.1"/>
</dbReference>
<proteinExistence type="predicted"/>
<evidence type="ECO:0000313" key="3">
    <source>
        <dbReference type="Proteomes" id="UP001241110"/>
    </source>
</evidence>
<evidence type="ECO:0000256" key="1">
    <source>
        <dbReference type="SAM" id="MobiDB-lite"/>
    </source>
</evidence>
<dbReference type="Proteomes" id="UP001241110">
    <property type="component" value="Unassembled WGS sequence"/>
</dbReference>
<organism evidence="2 3">
    <name type="scientific">Xanthocytophaga flava</name>
    <dbReference type="NCBI Taxonomy" id="3048013"/>
    <lineage>
        <taxon>Bacteria</taxon>
        <taxon>Pseudomonadati</taxon>
        <taxon>Bacteroidota</taxon>
        <taxon>Cytophagia</taxon>
        <taxon>Cytophagales</taxon>
        <taxon>Rhodocytophagaceae</taxon>
        <taxon>Xanthocytophaga</taxon>
    </lineage>
</organism>
<evidence type="ECO:0000313" key="2">
    <source>
        <dbReference type="EMBL" id="MDJ1486102.1"/>
    </source>
</evidence>
<dbReference type="EMBL" id="JASJOS010000027">
    <property type="protein sequence ID" value="MDJ1486102.1"/>
    <property type="molecule type" value="Genomic_DNA"/>
</dbReference>